<name>A0ABQ9E879_TEGGR</name>
<dbReference type="PANTHER" id="PTHR14948:SF25">
    <property type="entry name" value="DUF4190 DOMAIN-CONTAINING PROTEIN"/>
    <property type="match status" value="1"/>
</dbReference>
<feature type="region of interest" description="Disordered" evidence="6">
    <location>
        <begin position="1"/>
        <end position="46"/>
    </location>
</feature>
<dbReference type="InterPro" id="IPR051423">
    <property type="entry name" value="CD225/Dispanin"/>
</dbReference>
<sequence length="212" mass="22789">MSSEKTGPPPDQYSQQAPGYQSPPPGYQQAPQYPPPPGMHGGQNQYYTDHPHFPPGGFQANVIVICENDGLMPISLDCEELNTIKGYVITSIYHASVHLMTLSSLLIVTTLVWLSIVAPGPMSMNEPPPQDYMGRAIFVTICCFWPVGIFAIMKASEARSAYARGDMAGARTASASARQLTNISIIAGVASIIVAMIIVGVYLGLIMTSLRT</sequence>
<protein>
    <submittedName>
        <fullName evidence="8">Uncharacterized protein</fullName>
    </submittedName>
</protein>
<feature type="compositionally biased region" description="Pro residues" evidence="6">
    <location>
        <begin position="21"/>
        <end position="38"/>
    </location>
</feature>
<comment type="similarity">
    <text evidence="2">Belongs to the CD225/Dispanin family.</text>
</comment>
<dbReference type="InterPro" id="IPR007593">
    <property type="entry name" value="CD225/Dispanin_fam"/>
</dbReference>
<dbReference type="PANTHER" id="PTHR14948">
    <property type="entry name" value="NG5"/>
    <property type="match status" value="1"/>
</dbReference>
<dbReference type="EMBL" id="JARBDR010000921">
    <property type="protein sequence ID" value="KAJ8299518.1"/>
    <property type="molecule type" value="Genomic_DNA"/>
</dbReference>
<reference evidence="8 9" key="1">
    <citation type="submission" date="2022-12" db="EMBL/GenBank/DDBJ databases">
        <title>Chromosome-level genome of Tegillarca granosa.</title>
        <authorList>
            <person name="Kim J."/>
        </authorList>
    </citation>
    <scope>NUCLEOTIDE SEQUENCE [LARGE SCALE GENOMIC DNA]</scope>
    <source>
        <strain evidence="8">Teg-2019</strain>
        <tissue evidence="8">Adductor muscle</tissue>
    </source>
</reference>
<evidence type="ECO:0000256" key="6">
    <source>
        <dbReference type="SAM" id="MobiDB-lite"/>
    </source>
</evidence>
<feature type="transmembrane region" description="Helical" evidence="7">
    <location>
        <begin position="132"/>
        <end position="152"/>
    </location>
</feature>
<accession>A0ABQ9E879</accession>
<keyword evidence="5 7" id="KW-0472">Membrane</keyword>
<dbReference type="Pfam" id="PF04505">
    <property type="entry name" value="CD225"/>
    <property type="match status" value="1"/>
</dbReference>
<gene>
    <name evidence="8" type="ORF">KUTeg_023578</name>
</gene>
<keyword evidence="4 7" id="KW-1133">Transmembrane helix</keyword>
<proteinExistence type="inferred from homology"/>
<keyword evidence="3 7" id="KW-0812">Transmembrane</keyword>
<evidence type="ECO:0000256" key="7">
    <source>
        <dbReference type="SAM" id="Phobius"/>
    </source>
</evidence>
<comment type="subcellular location">
    <subcellularLocation>
        <location evidence="1">Membrane</location>
    </subcellularLocation>
</comment>
<comment type="caution">
    <text evidence="8">The sequence shown here is derived from an EMBL/GenBank/DDBJ whole genome shotgun (WGS) entry which is preliminary data.</text>
</comment>
<evidence type="ECO:0000313" key="9">
    <source>
        <dbReference type="Proteomes" id="UP001217089"/>
    </source>
</evidence>
<evidence type="ECO:0000256" key="3">
    <source>
        <dbReference type="ARBA" id="ARBA00022692"/>
    </source>
</evidence>
<evidence type="ECO:0000256" key="1">
    <source>
        <dbReference type="ARBA" id="ARBA00004370"/>
    </source>
</evidence>
<evidence type="ECO:0000256" key="4">
    <source>
        <dbReference type="ARBA" id="ARBA00022989"/>
    </source>
</evidence>
<organism evidence="8 9">
    <name type="scientific">Tegillarca granosa</name>
    <name type="common">Malaysian cockle</name>
    <name type="synonym">Anadara granosa</name>
    <dbReference type="NCBI Taxonomy" id="220873"/>
    <lineage>
        <taxon>Eukaryota</taxon>
        <taxon>Metazoa</taxon>
        <taxon>Spiralia</taxon>
        <taxon>Lophotrochozoa</taxon>
        <taxon>Mollusca</taxon>
        <taxon>Bivalvia</taxon>
        <taxon>Autobranchia</taxon>
        <taxon>Pteriomorphia</taxon>
        <taxon>Arcoida</taxon>
        <taxon>Arcoidea</taxon>
        <taxon>Arcidae</taxon>
        <taxon>Tegillarca</taxon>
    </lineage>
</organism>
<keyword evidence="9" id="KW-1185">Reference proteome</keyword>
<evidence type="ECO:0000313" key="8">
    <source>
        <dbReference type="EMBL" id="KAJ8299518.1"/>
    </source>
</evidence>
<feature type="transmembrane region" description="Helical" evidence="7">
    <location>
        <begin position="185"/>
        <end position="207"/>
    </location>
</feature>
<evidence type="ECO:0000256" key="5">
    <source>
        <dbReference type="ARBA" id="ARBA00023136"/>
    </source>
</evidence>
<feature type="transmembrane region" description="Helical" evidence="7">
    <location>
        <begin position="99"/>
        <end position="120"/>
    </location>
</feature>
<dbReference type="Proteomes" id="UP001217089">
    <property type="component" value="Unassembled WGS sequence"/>
</dbReference>
<evidence type="ECO:0000256" key="2">
    <source>
        <dbReference type="ARBA" id="ARBA00006843"/>
    </source>
</evidence>